<evidence type="ECO:0000313" key="2">
    <source>
        <dbReference type="EMBL" id="GGJ93978.1"/>
    </source>
</evidence>
<evidence type="ECO:0000256" key="1">
    <source>
        <dbReference type="SAM" id="Phobius"/>
    </source>
</evidence>
<accession>A0A8J3F8Q4</accession>
<sequence>MLDAVIAIVLMLVANLMITKARQLPRGPVRVLLSTLAFALLPVTLLFVVRALV</sequence>
<proteinExistence type="predicted"/>
<keyword evidence="3" id="KW-1185">Reference proteome</keyword>
<dbReference type="Proteomes" id="UP000637720">
    <property type="component" value="Unassembled WGS sequence"/>
</dbReference>
<reference evidence="2" key="1">
    <citation type="journal article" date="2014" name="Int. J. Syst. Evol. Microbiol.">
        <title>Complete genome sequence of Corynebacterium casei LMG S-19264T (=DSM 44701T), isolated from a smear-ripened cheese.</title>
        <authorList>
            <consortium name="US DOE Joint Genome Institute (JGI-PGF)"/>
            <person name="Walter F."/>
            <person name="Albersmeier A."/>
            <person name="Kalinowski J."/>
            <person name="Ruckert C."/>
        </authorList>
    </citation>
    <scope>NUCLEOTIDE SEQUENCE</scope>
    <source>
        <strain evidence="2">JCM 14719</strain>
    </source>
</reference>
<comment type="caution">
    <text evidence="2">The sequence shown here is derived from an EMBL/GenBank/DDBJ whole genome shotgun (WGS) entry which is preliminary data.</text>
</comment>
<keyword evidence="1" id="KW-1133">Transmembrane helix</keyword>
<name>A0A8J3F8Q4_9BACI</name>
<dbReference type="EMBL" id="BMOF01000005">
    <property type="protein sequence ID" value="GGJ93978.1"/>
    <property type="molecule type" value="Genomic_DNA"/>
</dbReference>
<feature type="transmembrane region" description="Helical" evidence="1">
    <location>
        <begin position="31"/>
        <end position="52"/>
    </location>
</feature>
<organism evidence="2 3">
    <name type="scientific">Calditerricola satsumensis</name>
    <dbReference type="NCBI Taxonomy" id="373054"/>
    <lineage>
        <taxon>Bacteria</taxon>
        <taxon>Bacillati</taxon>
        <taxon>Bacillota</taxon>
        <taxon>Bacilli</taxon>
        <taxon>Bacillales</taxon>
        <taxon>Bacillaceae</taxon>
        <taxon>Calditerricola</taxon>
    </lineage>
</organism>
<dbReference type="AlphaFoldDB" id="A0A8J3F8Q4"/>
<evidence type="ECO:0000313" key="3">
    <source>
        <dbReference type="Proteomes" id="UP000637720"/>
    </source>
</evidence>
<protein>
    <submittedName>
        <fullName evidence="2">Uncharacterized protein</fullName>
    </submittedName>
</protein>
<reference evidence="2" key="2">
    <citation type="submission" date="2020-09" db="EMBL/GenBank/DDBJ databases">
        <authorList>
            <person name="Sun Q."/>
            <person name="Ohkuma M."/>
        </authorList>
    </citation>
    <scope>NUCLEOTIDE SEQUENCE</scope>
    <source>
        <strain evidence="2">JCM 14719</strain>
    </source>
</reference>
<dbReference type="Pfam" id="PF10966">
    <property type="entry name" value="DUF2768"/>
    <property type="match status" value="1"/>
</dbReference>
<gene>
    <name evidence="2" type="ORF">GCM10007043_04680</name>
</gene>
<keyword evidence="1" id="KW-0812">Transmembrane</keyword>
<dbReference type="RefSeq" id="WP_157057640.1">
    <property type="nucleotide sequence ID" value="NZ_BMOF01000005.1"/>
</dbReference>
<dbReference type="InterPro" id="IPR020076">
    <property type="entry name" value="DUF2768"/>
</dbReference>
<keyword evidence="1" id="KW-0472">Membrane</keyword>